<keyword evidence="4" id="KW-1185">Reference proteome</keyword>
<feature type="region of interest" description="Disordered" evidence="1">
    <location>
        <begin position="369"/>
        <end position="395"/>
    </location>
</feature>
<dbReference type="EMBL" id="JARBHB010000007">
    <property type="protein sequence ID" value="KAJ8879657.1"/>
    <property type="molecule type" value="Genomic_DNA"/>
</dbReference>
<reference evidence="3 4" key="1">
    <citation type="submission" date="2023-02" db="EMBL/GenBank/DDBJ databases">
        <title>LHISI_Scaffold_Assembly.</title>
        <authorList>
            <person name="Stuart O.P."/>
            <person name="Cleave R."/>
            <person name="Magrath M.J.L."/>
            <person name="Mikheyev A.S."/>
        </authorList>
    </citation>
    <scope>NUCLEOTIDE SEQUENCE [LARGE SCALE GENOMIC DNA]</scope>
    <source>
        <strain evidence="3">Daus_M_001</strain>
        <tissue evidence="3">Leg muscle</tissue>
    </source>
</reference>
<dbReference type="Proteomes" id="UP001159363">
    <property type="component" value="Chromosome 6"/>
</dbReference>
<dbReference type="InterPro" id="IPR001584">
    <property type="entry name" value="Integrase_cat-core"/>
</dbReference>
<sequence length="446" mass="51306">MHFAWWPGISERFLRWGLSEAIKLRQMRRRHRSCGPLNYAVHQSGIEWERGFVTWRPEQHGASLPFAGDVGSNTPPDDYGHTRALSVPELRQGLGRGTLYYSYNRPGSILRSHPSSDFGNLLENRNRDSWNRESNPRTLECDDVIKLGARLHSANLSMTEKLPIILDGSHHFTQLLMMQTHIRLHHLGINIVLTELRNEFWVLRARQTIKKSYIVLFTRATTCAIHYKLVTDMLTDRLLMAIQRFAGCHNLPHTIYSDNATTFHAANKELDKMFKYIEDCKIQHYREHHGVTWKFIASWVAWWGGWWEKMIGSTKRCLRKVLLRSQRDEEGLNTILISIEATLNSWSLTQDADSNQVLTPAHFLNGEKLTIIPNGPEPSTERSSEKVTSQTKSSRGLLATLKKRVPFVNDELSLSERTTETTQTQSRGNCSLSRRLDPDICGREHG</sequence>
<feature type="compositionally biased region" description="Low complexity" evidence="1">
    <location>
        <begin position="416"/>
        <end position="427"/>
    </location>
</feature>
<comment type="caution">
    <text evidence="3">The sequence shown here is derived from an EMBL/GenBank/DDBJ whole genome shotgun (WGS) entry which is preliminary data.</text>
</comment>
<name>A0ABQ9H5X8_9NEOP</name>
<gene>
    <name evidence="3" type="ORF">PR048_020265</name>
</gene>
<evidence type="ECO:0000313" key="3">
    <source>
        <dbReference type="EMBL" id="KAJ8879657.1"/>
    </source>
</evidence>
<proteinExistence type="predicted"/>
<evidence type="ECO:0000259" key="2">
    <source>
        <dbReference type="PROSITE" id="PS50994"/>
    </source>
</evidence>
<feature type="region of interest" description="Disordered" evidence="1">
    <location>
        <begin position="416"/>
        <end position="446"/>
    </location>
</feature>
<organism evidence="3 4">
    <name type="scientific">Dryococelus australis</name>
    <dbReference type="NCBI Taxonomy" id="614101"/>
    <lineage>
        <taxon>Eukaryota</taxon>
        <taxon>Metazoa</taxon>
        <taxon>Ecdysozoa</taxon>
        <taxon>Arthropoda</taxon>
        <taxon>Hexapoda</taxon>
        <taxon>Insecta</taxon>
        <taxon>Pterygota</taxon>
        <taxon>Neoptera</taxon>
        <taxon>Polyneoptera</taxon>
        <taxon>Phasmatodea</taxon>
        <taxon>Verophasmatodea</taxon>
        <taxon>Anareolatae</taxon>
        <taxon>Phasmatidae</taxon>
        <taxon>Eurycanthinae</taxon>
        <taxon>Dryococelus</taxon>
    </lineage>
</organism>
<dbReference type="PROSITE" id="PS50994">
    <property type="entry name" value="INTEGRASE"/>
    <property type="match status" value="1"/>
</dbReference>
<evidence type="ECO:0000256" key="1">
    <source>
        <dbReference type="SAM" id="MobiDB-lite"/>
    </source>
</evidence>
<dbReference type="Gene3D" id="3.30.420.10">
    <property type="entry name" value="Ribonuclease H-like superfamily/Ribonuclease H"/>
    <property type="match status" value="1"/>
</dbReference>
<dbReference type="InterPro" id="IPR036397">
    <property type="entry name" value="RNaseH_sf"/>
</dbReference>
<feature type="compositionally biased region" description="Basic and acidic residues" evidence="1">
    <location>
        <begin position="434"/>
        <end position="446"/>
    </location>
</feature>
<dbReference type="SUPFAM" id="SSF53098">
    <property type="entry name" value="Ribonuclease H-like"/>
    <property type="match status" value="1"/>
</dbReference>
<feature type="domain" description="Integrase catalytic" evidence="2">
    <location>
        <begin position="193"/>
        <end position="368"/>
    </location>
</feature>
<dbReference type="PANTHER" id="PTHR47331">
    <property type="entry name" value="PHD-TYPE DOMAIN-CONTAINING PROTEIN"/>
    <property type="match status" value="1"/>
</dbReference>
<evidence type="ECO:0000313" key="4">
    <source>
        <dbReference type="Proteomes" id="UP001159363"/>
    </source>
</evidence>
<dbReference type="InterPro" id="IPR012337">
    <property type="entry name" value="RNaseH-like_sf"/>
</dbReference>
<protein>
    <recommendedName>
        <fullName evidence="2">Integrase catalytic domain-containing protein</fullName>
    </recommendedName>
</protein>
<accession>A0ABQ9H5X8</accession>